<protein>
    <recommendedName>
        <fullName evidence="4">Membrane-associated oxidoreductase</fullName>
    </recommendedName>
</protein>
<evidence type="ECO:0000256" key="1">
    <source>
        <dbReference type="SAM" id="Phobius"/>
    </source>
</evidence>
<feature type="transmembrane region" description="Helical" evidence="1">
    <location>
        <begin position="950"/>
        <end position="973"/>
    </location>
</feature>
<feature type="transmembrane region" description="Helical" evidence="1">
    <location>
        <begin position="843"/>
        <end position="859"/>
    </location>
</feature>
<name>A0A6P2DIH4_9BACT</name>
<sequence length="978" mass="105079">MSESPTNLVSVPAPENVLPGESLREAIQNRVPTAALIDRFGGQTFVGNVDLTGLEYPYRLVLHNCVFRGQFKADGARFGNTLELTNCKFEEGVALDGAEVEGELTLKLVQAGPIPGEMSENQPVAISLRQVRVQRNLSLEQARVTGAVVLAEAHFDSQVIINGIATTQDLNFQGCEVGGSLMCRSLNSSEPRPEIGGMVWMLGAKVSGSADFSGAKIAGDLNLQNCEVGTELMCRSLNSSAPRPEIGGMVWMSGAKVSGSANFSGAKIAGDLNLQGCEVGTELLCRSLNSSAPQPEIGGEVGMRGAKGSGAADFNGGKIARDLNLQNCEVGGSLMCRSLNSSAPQPEIGGKVWMLGAKVSGSADFSGAKIAGDLNLQNCEVGTELLCRSLNSSAPRPEIGGMVWMSGAKVSGSANFNGAKIAGDLNLQGCEVGGSLTCRSRSSSEPQPEIGGMVWMSGAKVSGSANFSGAKITRSLDLLNAAIGGSFLADRSKPFAPRTTIGAFVRFDGARVEGVTSFVGAEIKGVFRAVRAEFDDGLFLSAGSGSAEISSEYSGGQATAIDVETRPVTCGLNLSHSQVNARLVISGLESSGPVNLHGLRIEGDLEAQSTKLHPTALGPVIANNMKVSGSVDFTDVHINPTPIGIGFDLSFAEIQGDCRLPCIEGGTASIILYHANLGEVRFAGSNLPEITADGMTFRRLILPGDDFIAFLDRTIPFQKSNYRVMEKHLRDLGRDQDADLVYREMLRRDRRGELGRMLFWIDMALFVWPFETRARAGRLRSEKDKQLQVQEQLAPLVAEGTTRSARIRRRTGQAGTKCLDFFSWLGTVFLDVTTGHGTRSHRLRAYLLIVFFVLTWLFYTDPLSVKRATTPTTGDVSAALTAYPNEPDKALDRVDVKLHPKTDDWGFWEASFTAFRVTFPMLKIVTGKDWEPSDERVKWWPLSWMKYETLAGIISSLSYIAVPLFLVSVSGLLKRRGE</sequence>
<keyword evidence="1" id="KW-0472">Membrane</keyword>
<evidence type="ECO:0008006" key="4">
    <source>
        <dbReference type="Google" id="ProtNLM"/>
    </source>
</evidence>
<evidence type="ECO:0000313" key="2">
    <source>
        <dbReference type="EMBL" id="VTS01708.1"/>
    </source>
</evidence>
<dbReference type="Proteomes" id="UP000464178">
    <property type="component" value="Chromosome"/>
</dbReference>
<feature type="transmembrane region" description="Helical" evidence="1">
    <location>
        <begin position="754"/>
        <end position="770"/>
    </location>
</feature>
<dbReference type="RefSeq" id="WP_162672531.1">
    <property type="nucleotide sequence ID" value="NZ_LR593886.1"/>
</dbReference>
<keyword evidence="3" id="KW-1185">Reference proteome</keyword>
<organism evidence="2 3">
    <name type="scientific">Gemmata massiliana</name>
    <dbReference type="NCBI Taxonomy" id="1210884"/>
    <lineage>
        <taxon>Bacteria</taxon>
        <taxon>Pseudomonadati</taxon>
        <taxon>Planctomycetota</taxon>
        <taxon>Planctomycetia</taxon>
        <taxon>Gemmatales</taxon>
        <taxon>Gemmataceae</taxon>
        <taxon>Gemmata</taxon>
    </lineage>
</organism>
<dbReference type="EMBL" id="LR593886">
    <property type="protein sequence ID" value="VTS01708.1"/>
    <property type="molecule type" value="Genomic_DNA"/>
</dbReference>
<keyword evidence="1" id="KW-1133">Transmembrane helix</keyword>
<accession>A0A6P2DIH4</accession>
<keyword evidence="1" id="KW-0812">Transmembrane</keyword>
<dbReference type="AlphaFoldDB" id="A0A6P2DIH4"/>
<reference evidence="2 3" key="1">
    <citation type="submission" date="2019-05" db="EMBL/GenBank/DDBJ databases">
        <authorList>
            <consortium name="Science for Life Laboratories"/>
        </authorList>
    </citation>
    <scope>NUCLEOTIDE SEQUENCE [LARGE SCALE GENOMIC DNA]</scope>
    <source>
        <strain evidence="2">Soil9</strain>
    </source>
</reference>
<dbReference type="KEGG" id="gms:SOIL9_77590"/>
<gene>
    <name evidence="2" type="ORF">SOIL9_77590</name>
</gene>
<evidence type="ECO:0000313" key="3">
    <source>
        <dbReference type="Proteomes" id="UP000464178"/>
    </source>
</evidence>
<proteinExistence type="predicted"/>